<reference evidence="2" key="2">
    <citation type="journal article" date="2018" name="Mol. Plant Microbe Interact.">
        <title>Genome sequence resources for the wheat stripe rust pathogen (Puccinia striiformis f. sp. tritici) and the barley stripe rust pathogen (Puccinia striiformis f. sp. hordei).</title>
        <authorList>
            <person name="Xia C."/>
            <person name="Wang M."/>
            <person name="Yin C."/>
            <person name="Cornejo O.E."/>
            <person name="Hulbert S.H."/>
            <person name="Chen X."/>
        </authorList>
    </citation>
    <scope>NUCLEOTIDE SEQUENCE [LARGE SCALE GENOMIC DNA]</scope>
    <source>
        <strain evidence="2">93-210</strain>
    </source>
</reference>
<dbReference type="Proteomes" id="UP001060170">
    <property type="component" value="Chromosome 3"/>
</dbReference>
<reference evidence="2" key="1">
    <citation type="journal article" date="2018" name="BMC Genomics">
        <title>Genomic insights into host adaptation between the wheat stripe rust pathogen (Puccinia striiformis f. sp. tritici) and the barley stripe rust pathogen (Puccinia striiformis f. sp. hordei).</title>
        <authorList>
            <person name="Xia C."/>
            <person name="Wang M."/>
            <person name="Yin C."/>
            <person name="Cornejo O.E."/>
            <person name="Hulbert S.H."/>
            <person name="Chen X."/>
        </authorList>
    </citation>
    <scope>NUCLEOTIDE SEQUENCE [LARGE SCALE GENOMIC DNA]</scope>
    <source>
        <strain evidence="2">93-210</strain>
    </source>
</reference>
<organism evidence="1 2">
    <name type="scientific">Puccinia striiformis f. sp. tritici</name>
    <dbReference type="NCBI Taxonomy" id="168172"/>
    <lineage>
        <taxon>Eukaryota</taxon>
        <taxon>Fungi</taxon>
        <taxon>Dikarya</taxon>
        <taxon>Basidiomycota</taxon>
        <taxon>Pucciniomycotina</taxon>
        <taxon>Pucciniomycetes</taxon>
        <taxon>Pucciniales</taxon>
        <taxon>Pucciniaceae</taxon>
        <taxon>Puccinia</taxon>
    </lineage>
</organism>
<reference evidence="1 2" key="3">
    <citation type="journal article" date="2022" name="Microbiol. Spectr.">
        <title>Folding features and dynamics of 3D genome architecture in plant fungal pathogens.</title>
        <authorList>
            <person name="Xia C."/>
        </authorList>
    </citation>
    <scope>NUCLEOTIDE SEQUENCE [LARGE SCALE GENOMIC DNA]</scope>
    <source>
        <strain evidence="1 2">93-210</strain>
    </source>
</reference>
<name>A0ACC0ERC0_9BASI</name>
<evidence type="ECO:0000313" key="1">
    <source>
        <dbReference type="EMBL" id="KAI7958964.1"/>
    </source>
</evidence>
<accession>A0ACC0ERC0</accession>
<evidence type="ECO:0000313" key="2">
    <source>
        <dbReference type="Proteomes" id="UP001060170"/>
    </source>
</evidence>
<keyword evidence="2" id="KW-1185">Reference proteome</keyword>
<gene>
    <name evidence="1" type="ORF">MJO28_002755</name>
</gene>
<sequence>MANVHPWTRSWLTFTPGAFVWSLVSINYIIHGFFYRFGYDFDVNVCATAPNKPIMYIAEIGWPTA</sequence>
<protein>
    <submittedName>
        <fullName evidence="1">Uncharacterized protein</fullName>
    </submittedName>
</protein>
<comment type="caution">
    <text evidence="1">The sequence shown here is derived from an EMBL/GenBank/DDBJ whole genome shotgun (WGS) entry which is preliminary data.</text>
</comment>
<dbReference type="EMBL" id="CM045867">
    <property type="protein sequence ID" value="KAI7958964.1"/>
    <property type="molecule type" value="Genomic_DNA"/>
</dbReference>
<proteinExistence type="predicted"/>